<feature type="domain" description="Filamentous haemagglutinin FhaB/tRNA nuclease CdiA-like TPS" evidence="1">
    <location>
        <begin position="99"/>
        <end position="208"/>
    </location>
</feature>
<evidence type="ECO:0000313" key="2">
    <source>
        <dbReference type="EMBL" id="RZS66797.1"/>
    </source>
</evidence>
<comment type="caution">
    <text evidence="2">The sequence shown here is derived from an EMBL/GenBank/DDBJ whole genome shotgun (WGS) entry which is preliminary data.</text>
</comment>
<dbReference type="Pfam" id="PF13018">
    <property type="entry name" value="ESPR"/>
    <property type="match status" value="1"/>
</dbReference>
<name>A0A4Q7MGP0_9BURK</name>
<protein>
    <submittedName>
        <fullName evidence="2">Filamentous hemagglutinin</fullName>
    </submittedName>
</protein>
<organism evidence="2 3">
    <name type="scientific">Kerstersia gyiorum</name>
    <dbReference type="NCBI Taxonomy" id="206506"/>
    <lineage>
        <taxon>Bacteria</taxon>
        <taxon>Pseudomonadati</taxon>
        <taxon>Pseudomonadota</taxon>
        <taxon>Betaproteobacteria</taxon>
        <taxon>Burkholderiales</taxon>
        <taxon>Alcaligenaceae</taxon>
        <taxon>Kerstersia</taxon>
    </lineage>
</organism>
<dbReference type="SMART" id="SM00912">
    <property type="entry name" value="Haemagg_act"/>
    <property type="match status" value="1"/>
</dbReference>
<dbReference type="Gene3D" id="2.160.20.10">
    <property type="entry name" value="Single-stranded right-handed beta-helix, Pectin lyase-like"/>
    <property type="match status" value="1"/>
</dbReference>
<proteinExistence type="predicted"/>
<dbReference type="InterPro" id="IPR024973">
    <property type="entry name" value="ESPR"/>
</dbReference>
<accession>A0A4Q7MGP0</accession>
<dbReference type="RefSeq" id="WP_130487605.1">
    <property type="nucleotide sequence ID" value="NZ_CBCSEB010000009.1"/>
</dbReference>
<sequence>MNKNLHRLVFNVARGILVAVQETARSNSQHQGTCHARLLKPVQESQGWATTSHAAPHVRLPTRLSASLLAWALIPAAYAQIVADPTAPGNQRPTILQTSDGKPLVNIQTPSEAGVSRNTYQQFDVQANGAILNNQRGSNPWLAKGEAKVILNEVRSSNPSYLGGQLAVQGGRAEVIIANPSGINIDGASFSNASRATLTTGTPVMENGQLTGLKVERGTVSVSSKGINTSGVSYTDVLARAVKISGKMQASANDTLSITTGTQTIGYTDGLLETNTGTGAKPTVAIDTAALGGMYAGRILLLATEDGAGVRNAGTLQSNVGSGQLVVTAEGKLENSGVMDAAVTSIATLSGDLNNTGKLQGRQLLIAKAGNDMHLSGSGLAQTTATPANVVLHAERDLNLQNNALIKSLGSTSTNGVTQRGQIALSAGRTLTLETGSHVEANGKVQLNSDGLMSLSTTTLSSQAEDVVAISAEGINARNLHATGQTVHLETGAPFRETDANILMGNFHIQGAKQATLIASGNLVFVNELNHKHADLESTQGNVHLQAGKTLFISPHISMRAMQDMSLISEEKLFIDGWKVFHNYHPNISRTTKLEANGNLSLSGGQIQLTGDIQLAAQKDLSIEALQQEGITLQAQHAYHETAAIKLNAEKTLNISAYEGTITAEGLHATAGNASLVSRKGTTVKALTAQNPQSEPMIASTLESRGNLIVGSTEGNVQIQASSLLAEGHTKIVAQGAIETETLYDTYIVPTPFKVPVGPLQARISASDITLQAGTNVSIKGSYFNARTGDLSIIAENGSATLQDSADLNSRLYAGKNLALHSKQAASLNSVSISSSGGLGITSAESTITSLGNYLSAGDILSFSSKRSQNHANGTYAGGALSVYNETGPLKIDNSNLKTSTAKSTNIKPFSGQLSLESGGTITIDTSPNSGTASKFSAQTDLTILAGTGDITLVPEGTSLFGTGLHLHASQLSAGRDLNIATREGALTLLGIPGTQGNTNAKTVSLNAQGNLTLGGATVNIQGANLKSNANLSITSYTGSLLIDGIKNNFSNYVPAQRILQLQQLQDEVQQQLNKIWHDPEYIYWDTKAIELEPIYYDKCARSRRTNYCTSIADQWDEALARLAPYDKTARVIESKKFEIIDYINTISKPAKGYENLGTSIQGRNINLTSASGIAIFGSDILSSGKIEIQSTGALPQDKSAPTNEQKKPIGIHISGLSDLYQYGDPNTEYHAWALFSTPARIQGASDTTIQAVGTNAQSSLVINDSEITSSLGKVLLQSRGDLRLEAGQEEFYSYSSRSYKTGKWYKKKKVTKTETNQDTTASPTVIKGQDISIKSGESVVAEATVFDASQNNIHITAANALNLYAVPEITYSQVNSQKKSSLLGISTGKNKSTTTREIASQLPTHLIASSSQTNSGWDTLLQGTLFDTLQGASINVGVGANARADARIIMEGIKRRVTETRTKEGNYVVWQRTLNAGSITETLAMPKFTGPVSPVFNGTVLADIPDGDFKTELTKLARQPGYEYLDVLAQRNDVNWQPVQLAFEQWHESQEGLTPAGAALLAVVVTAATHGTGASLLGSAGSKTVIVNGVATTSFTTAGLMANAAITSLAAQASITLVNNQGDIGKTLKDLSNSDTARAALAAAITAGAMANVAGLDGMQGLANGSTTTERLAFNLINASGRALTYAAINGDELTEAIKKGLIGGLIDTAHGEIARSYIKDLRDSTITNQVLHKVAHAMAGCTAGSIAGGSCRDGAIGAAVAEIVAEFFIEDVPSLSASTEEWTAFDNKVKAYGKFVAGSIAAYIGGDAQTAITTAETAYDNNGRLAMRTRAAQQQISPQQYYLNLRGQDLATAIIARGGRVPDRMTNPNSPVQFTQNEVTAYENLLRTLDPHSPLIARLPSNMSSPIPDAYVNWNLAVNMNNISTGRNTNAFGFNRDGTAFFRVLLQRQPEIFSEHNQRNINNGLAPIIDQQWIRYNSTHQNFEGQTLTHHHWMQGNIAIPLPQSIHRKWYQILHPYK</sequence>
<dbReference type="InterPro" id="IPR006915">
    <property type="entry name" value="DUF637_hemagglutn_put"/>
</dbReference>
<dbReference type="InterPro" id="IPR008638">
    <property type="entry name" value="FhaB/CdiA-like_TPS"/>
</dbReference>
<reference evidence="2 3" key="1">
    <citation type="submission" date="2019-02" db="EMBL/GenBank/DDBJ databases">
        <title>Genomic Encyclopedia of Type Strains, Phase IV (KMG-IV): sequencing the most valuable type-strain genomes for metagenomic binning, comparative biology and taxonomic classification.</title>
        <authorList>
            <person name="Goeker M."/>
        </authorList>
    </citation>
    <scope>NUCLEOTIDE SEQUENCE [LARGE SCALE GENOMIC DNA]</scope>
    <source>
        <strain evidence="2 3">DSM 16618</strain>
    </source>
</reference>
<dbReference type="InterPro" id="IPR011050">
    <property type="entry name" value="Pectin_lyase_fold/virulence"/>
</dbReference>
<dbReference type="Pfam" id="PF05860">
    <property type="entry name" value="TPS"/>
    <property type="match status" value="1"/>
</dbReference>
<dbReference type="Pfam" id="PF04830">
    <property type="entry name" value="DUF637"/>
    <property type="match status" value="1"/>
</dbReference>
<dbReference type="Pfam" id="PF15637">
    <property type="entry name" value="Tox-HNH-HHH"/>
    <property type="match status" value="1"/>
</dbReference>
<dbReference type="InterPro" id="IPR012334">
    <property type="entry name" value="Pectin_lyas_fold"/>
</dbReference>
<dbReference type="NCBIfam" id="TIGR01901">
    <property type="entry name" value="adhes_NPXG"/>
    <property type="match status" value="1"/>
</dbReference>
<dbReference type="Proteomes" id="UP000292039">
    <property type="component" value="Unassembled WGS sequence"/>
</dbReference>
<dbReference type="InterPro" id="IPR028915">
    <property type="entry name" value="Tox-HNH-HHH_dom"/>
</dbReference>
<dbReference type="SUPFAM" id="SSF51126">
    <property type="entry name" value="Pectin lyase-like"/>
    <property type="match status" value="1"/>
</dbReference>
<dbReference type="EMBL" id="SGWZ01000005">
    <property type="protein sequence ID" value="RZS66797.1"/>
    <property type="molecule type" value="Genomic_DNA"/>
</dbReference>
<gene>
    <name evidence="2" type="ORF">EV679_2956</name>
</gene>
<evidence type="ECO:0000313" key="3">
    <source>
        <dbReference type="Proteomes" id="UP000292039"/>
    </source>
</evidence>
<evidence type="ECO:0000259" key="1">
    <source>
        <dbReference type="SMART" id="SM00912"/>
    </source>
</evidence>